<dbReference type="AlphaFoldDB" id="A0A8X8WWI0"/>
<evidence type="ECO:0000313" key="1">
    <source>
        <dbReference type="EMBL" id="KAG6401373.1"/>
    </source>
</evidence>
<dbReference type="GO" id="GO:0042138">
    <property type="term" value="P:meiotic DNA double-strand break formation"/>
    <property type="evidence" value="ECO:0007669"/>
    <property type="project" value="InterPro"/>
</dbReference>
<keyword evidence="2" id="KW-1185">Reference proteome</keyword>
<dbReference type="PANTHER" id="PTHR37176:SF1">
    <property type="entry name" value="PROTEIN DOUBLE-STRAND BREAK FORMATION"/>
    <property type="match status" value="1"/>
</dbReference>
<reference evidence="1" key="1">
    <citation type="submission" date="2018-01" db="EMBL/GenBank/DDBJ databases">
        <authorList>
            <person name="Mao J.F."/>
        </authorList>
    </citation>
    <scope>NUCLEOTIDE SEQUENCE</scope>
    <source>
        <strain evidence="1">Huo1</strain>
        <tissue evidence="1">Leaf</tissue>
    </source>
</reference>
<evidence type="ECO:0000313" key="2">
    <source>
        <dbReference type="Proteomes" id="UP000298416"/>
    </source>
</evidence>
<organism evidence="1">
    <name type="scientific">Salvia splendens</name>
    <name type="common">Scarlet sage</name>
    <dbReference type="NCBI Taxonomy" id="180675"/>
    <lineage>
        <taxon>Eukaryota</taxon>
        <taxon>Viridiplantae</taxon>
        <taxon>Streptophyta</taxon>
        <taxon>Embryophyta</taxon>
        <taxon>Tracheophyta</taxon>
        <taxon>Spermatophyta</taxon>
        <taxon>Magnoliopsida</taxon>
        <taxon>eudicotyledons</taxon>
        <taxon>Gunneridae</taxon>
        <taxon>Pentapetalae</taxon>
        <taxon>asterids</taxon>
        <taxon>lamiids</taxon>
        <taxon>Lamiales</taxon>
        <taxon>Lamiaceae</taxon>
        <taxon>Nepetoideae</taxon>
        <taxon>Mentheae</taxon>
        <taxon>Salviinae</taxon>
        <taxon>Salvia</taxon>
        <taxon>Salvia subgen. Calosphace</taxon>
        <taxon>core Calosphace</taxon>
    </lineage>
</organism>
<sequence>MPHSATIYQEISLFRSRIQNRRVDDVTIRVLESILVSKDVQSSIDFKSVLKRFMRDESLLIFGEIAEEPVEIKLTCAEFLIRVFAMIGDVESCLALRYEALVLRDEMASIHPYLQVTSKEWLTFTEHSLENGYHSIANQVNFEILVTTDVDIPLVSCAVHLESDYLFHDVNVMEKIGRLKDDALLKISSQSDSMHLSVMRGERTVLVKKAFKIQAQAKAYSKWKKVKESAQQLTIPTESQKGSSRFRSGIKTHNLRKLHEYQSLRRLSR</sequence>
<comment type="caution">
    <text evidence="1">The sequence shown here is derived from an EMBL/GenBank/DDBJ whole genome shotgun (WGS) entry which is preliminary data.</text>
</comment>
<dbReference type="InterPro" id="IPR044969">
    <property type="entry name" value="DFO"/>
</dbReference>
<name>A0A8X8WWI0_SALSN</name>
<dbReference type="Proteomes" id="UP000298416">
    <property type="component" value="Unassembled WGS sequence"/>
</dbReference>
<accession>A0A8X8WWI0</accession>
<reference evidence="1" key="2">
    <citation type="submission" date="2020-08" db="EMBL/GenBank/DDBJ databases">
        <title>Plant Genome Project.</title>
        <authorList>
            <person name="Zhang R.-G."/>
        </authorList>
    </citation>
    <scope>NUCLEOTIDE SEQUENCE</scope>
    <source>
        <strain evidence="1">Huo1</strain>
        <tissue evidence="1">Leaf</tissue>
    </source>
</reference>
<protein>
    <submittedName>
        <fullName evidence="1">Uncharacterized protein</fullName>
    </submittedName>
</protein>
<proteinExistence type="predicted"/>
<dbReference type="EMBL" id="PNBA02000014">
    <property type="protein sequence ID" value="KAG6401373.1"/>
    <property type="molecule type" value="Genomic_DNA"/>
</dbReference>
<dbReference type="PANTHER" id="PTHR37176">
    <property type="entry name" value="F10K1.23"/>
    <property type="match status" value="1"/>
</dbReference>
<gene>
    <name evidence="1" type="ORF">SASPL_138228</name>
</gene>